<gene>
    <name evidence="2" type="ORF">OH76DRAFT_1184590</name>
</gene>
<accession>A0A371CTX9</accession>
<evidence type="ECO:0000313" key="2">
    <source>
        <dbReference type="EMBL" id="RDX43774.1"/>
    </source>
</evidence>
<organism evidence="2 3">
    <name type="scientific">Lentinus brumalis</name>
    <dbReference type="NCBI Taxonomy" id="2498619"/>
    <lineage>
        <taxon>Eukaryota</taxon>
        <taxon>Fungi</taxon>
        <taxon>Dikarya</taxon>
        <taxon>Basidiomycota</taxon>
        <taxon>Agaricomycotina</taxon>
        <taxon>Agaricomycetes</taxon>
        <taxon>Polyporales</taxon>
        <taxon>Polyporaceae</taxon>
        <taxon>Lentinus</taxon>
    </lineage>
</organism>
<protein>
    <submittedName>
        <fullName evidence="2">Uncharacterized protein</fullName>
    </submittedName>
</protein>
<proteinExistence type="predicted"/>
<evidence type="ECO:0000256" key="1">
    <source>
        <dbReference type="SAM" id="MobiDB-lite"/>
    </source>
</evidence>
<feature type="compositionally biased region" description="Low complexity" evidence="1">
    <location>
        <begin position="103"/>
        <end position="112"/>
    </location>
</feature>
<keyword evidence="3" id="KW-1185">Reference proteome</keyword>
<dbReference type="EMBL" id="KZ857460">
    <property type="protein sequence ID" value="RDX43774.1"/>
    <property type="molecule type" value="Genomic_DNA"/>
</dbReference>
<reference evidence="2 3" key="1">
    <citation type="journal article" date="2018" name="Biotechnol. Biofuels">
        <title>Integrative visual omics of the white-rot fungus Polyporus brumalis exposes the biotechnological potential of its oxidative enzymes for delignifying raw plant biomass.</title>
        <authorList>
            <person name="Miyauchi S."/>
            <person name="Rancon A."/>
            <person name="Drula E."/>
            <person name="Hage H."/>
            <person name="Chaduli D."/>
            <person name="Favel A."/>
            <person name="Grisel S."/>
            <person name="Henrissat B."/>
            <person name="Herpoel-Gimbert I."/>
            <person name="Ruiz-Duenas F.J."/>
            <person name="Chevret D."/>
            <person name="Hainaut M."/>
            <person name="Lin J."/>
            <person name="Wang M."/>
            <person name="Pangilinan J."/>
            <person name="Lipzen A."/>
            <person name="Lesage-Meessen L."/>
            <person name="Navarro D."/>
            <person name="Riley R."/>
            <person name="Grigoriev I.V."/>
            <person name="Zhou S."/>
            <person name="Raouche S."/>
            <person name="Rosso M.N."/>
        </authorList>
    </citation>
    <scope>NUCLEOTIDE SEQUENCE [LARGE SCALE GENOMIC DNA]</scope>
    <source>
        <strain evidence="2 3">BRFM 1820</strain>
    </source>
</reference>
<name>A0A371CTX9_9APHY</name>
<sequence>MDGCMRHELLLCPRPIVSHIPRLPAAALHTARRSRYRLVSRAITAAYVVYVSLHLNALPRTQLNRTRRLQHGRRSAQCPHRTSAKQGTYLQHDDLQRWRAQRRPASSGSIARARARSGRVGDKHAGRHRPCVRHTYTTRRADVMRASKQMRCRPTLRLAWTSRIWATSVASPADWNTQQCHRRHSHRVYVLPVVEYCRIRIAAPSARKLERRSTVQARPPGRRNTEDICDMTAVCPTSNFGLCLRVVRRARMARGVTEAQARDASKSSVSVVPAGTPPVCRSVGRWRKGSILDAL</sequence>
<dbReference type="Proteomes" id="UP000256964">
    <property type="component" value="Unassembled WGS sequence"/>
</dbReference>
<feature type="region of interest" description="Disordered" evidence="1">
    <location>
        <begin position="67"/>
        <end position="127"/>
    </location>
</feature>
<evidence type="ECO:0000313" key="3">
    <source>
        <dbReference type="Proteomes" id="UP000256964"/>
    </source>
</evidence>
<dbReference type="AlphaFoldDB" id="A0A371CTX9"/>